<dbReference type="Proteomes" id="UP000789508">
    <property type="component" value="Unassembled WGS sequence"/>
</dbReference>
<reference evidence="1" key="1">
    <citation type="submission" date="2021-06" db="EMBL/GenBank/DDBJ databases">
        <authorList>
            <person name="Kallberg Y."/>
            <person name="Tangrot J."/>
            <person name="Rosling A."/>
        </authorList>
    </citation>
    <scope>NUCLEOTIDE SEQUENCE</scope>
    <source>
        <strain evidence="1">FL130A</strain>
    </source>
</reference>
<evidence type="ECO:0000313" key="1">
    <source>
        <dbReference type="EMBL" id="CAG8605583.1"/>
    </source>
</evidence>
<evidence type="ECO:0000313" key="2">
    <source>
        <dbReference type="Proteomes" id="UP000789508"/>
    </source>
</evidence>
<comment type="caution">
    <text evidence="1">The sequence shown here is derived from an EMBL/GenBank/DDBJ whole genome shotgun (WGS) entry which is preliminary data.</text>
</comment>
<dbReference type="AlphaFoldDB" id="A0A9N9CJ69"/>
<proteinExistence type="predicted"/>
<accession>A0A9N9CJ69</accession>
<organism evidence="1 2">
    <name type="scientific">Ambispora leptoticha</name>
    <dbReference type="NCBI Taxonomy" id="144679"/>
    <lineage>
        <taxon>Eukaryota</taxon>
        <taxon>Fungi</taxon>
        <taxon>Fungi incertae sedis</taxon>
        <taxon>Mucoromycota</taxon>
        <taxon>Glomeromycotina</taxon>
        <taxon>Glomeromycetes</taxon>
        <taxon>Archaeosporales</taxon>
        <taxon>Ambisporaceae</taxon>
        <taxon>Ambispora</taxon>
    </lineage>
</organism>
<sequence>MENNPNANANTNACSNKSGDDERVILNVGGIKSNYDSSIQAEILEELDYFQIPIPTDPHPPASATINKFILTLQQIIHEMEANLISRVELNFPRPDTSRFSLNPNLEIIHEILAPFITVTGYNILDAFGEEIMKYLMKKTPGFFCSLANEIYPPKYLVVMQLPLSPSREIRNGTFLAELEEDEENNEED</sequence>
<name>A0A9N9CJ69_9GLOM</name>
<dbReference type="EMBL" id="CAJVPS010004584">
    <property type="protein sequence ID" value="CAG8605583.1"/>
    <property type="molecule type" value="Genomic_DNA"/>
</dbReference>
<protein>
    <submittedName>
        <fullName evidence="1">3711_t:CDS:1</fullName>
    </submittedName>
</protein>
<dbReference type="OrthoDB" id="10025005at2759"/>
<keyword evidence="2" id="KW-1185">Reference proteome</keyword>
<gene>
    <name evidence="1" type="ORF">ALEPTO_LOCUS8338</name>
</gene>